<evidence type="ECO:0000313" key="3">
    <source>
        <dbReference type="Proteomes" id="UP000230423"/>
    </source>
</evidence>
<dbReference type="EMBL" id="KZ347580">
    <property type="protein sequence ID" value="PIO67464.1"/>
    <property type="molecule type" value="Genomic_DNA"/>
</dbReference>
<protein>
    <submittedName>
        <fullName evidence="2">SCP-like protein</fullName>
    </submittedName>
</protein>
<dbReference type="AlphaFoldDB" id="A0A2G9UB77"/>
<dbReference type="InterPro" id="IPR001283">
    <property type="entry name" value="CRISP-related"/>
</dbReference>
<organism evidence="2 3">
    <name type="scientific">Teladorsagia circumcincta</name>
    <name type="common">Brown stomach worm</name>
    <name type="synonym">Ostertagia circumcincta</name>
    <dbReference type="NCBI Taxonomy" id="45464"/>
    <lineage>
        <taxon>Eukaryota</taxon>
        <taxon>Metazoa</taxon>
        <taxon>Ecdysozoa</taxon>
        <taxon>Nematoda</taxon>
        <taxon>Chromadorea</taxon>
        <taxon>Rhabditida</taxon>
        <taxon>Rhabditina</taxon>
        <taxon>Rhabditomorpha</taxon>
        <taxon>Strongyloidea</taxon>
        <taxon>Trichostrongylidae</taxon>
        <taxon>Teladorsagia</taxon>
    </lineage>
</organism>
<dbReference type="Gene3D" id="3.40.33.10">
    <property type="entry name" value="CAP"/>
    <property type="match status" value="1"/>
</dbReference>
<accession>A0A2G9UB77</accession>
<dbReference type="CDD" id="cd05380">
    <property type="entry name" value="CAP_euk"/>
    <property type="match status" value="1"/>
</dbReference>
<proteinExistence type="predicted"/>
<dbReference type="Pfam" id="PF00188">
    <property type="entry name" value="CAP"/>
    <property type="match status" value="1"/>
</dbReference>
<dbReference type="InterPro" id="IPR014044">
    <property type="entry name" value="CAP_dom"/>
</dbReference>
<name>A0A2G9UB77_TELCI</name>
<dbReference type="SUPFAM" id="SSF55797">
    <property type="entry name" value="PR-1-like"/>
    <property type="match status" value="1"/>
</dbReference>
<dbReference type="InterPro" id="IPR035940">
    <property type="entry name" value="CAP_sf"/>
</dbReference>
<dbReference type="OrthoDB" id="5876828at2759"/>
<feature type="domain" description="SCP" evidence="1">
    <location>
        <begin position="20"/>
        <end position="178"/>
    </location>
</feature>
<reference evidence="2 3" key="1">
    <citation type="submission" date="2015-09" db="EMBL/GenBank/DDBJ databases">
        <title>Draft genome of the parasitic nematode Teladorsagia circumcincta isolate WARC Sus (inbred).</title>
        <authorList>
            <person name="Mitreva M."/>
        </authorList>
    </citation>
    <scope>NUCLEOTIDE SEQUENCE [LARGE SCALE GENOMIC DNA]</scope>
    <source>
        <strain evidence="2 3">S</strain>
    </source>
</reference>
<dbReference type="PRINTS" id="PR00837">
    <property type="entry name" value="V5TPXLIKE"/>
</dbReference>
<dbReference type="Proteomes" id="UP000230423">
    <property type="component" value="Unassembled WGS sequence"/>
</dbReference>
<keyword evidence="3" id="KW-1185">Reference proteome</keyword>
<gene>
    <name evidence="2" type="ORF">TELCIR_10784</name>
</gene>
<evidence type="ECO:0000313" key="2">
    <source>
        <dbReference type="EMBL" id="PIO67464.1"/>
    </source>
</evidence>
<sequence length="207" mass="23693">MKELITEINQICSGNRGMNDRIRTIALQGHNYRRSRLALGRVRKNNGAFLRPAANMIKLRYDCRLETSAKEVADKCTTSRSALPPEVKENIHRIHRSSARFRTDAMIEAIKHWWGQVRQVSGIGMRAIFRAKHEYSTIRYFTLMAWATTKYIGCAVSQSCGSYWYIVCHYRIGGNVVNEHVYMPGRTCTQCPMGYYCDPSNGLCTKA</sequence>
<evidence type="ECO:0000259" key="1">
    <source>
        <dbReference type="SMART" id="SM00198"/>
    </source>
</evidence>
<dbReference type="SMART" id="SM00198">
    <property type="entry name" value="SCP"/>
    <property type="match status" value="1"/>
</dbReference>
<dbReference type="PANTHER" id="PTHR10334">
    <property type="entry name" value="CYSTEINE-RICH SECRETORY PROTEIN-RELATED"/>
    <property type="match status" value="1"/>
</dbReference>